<keyword evidence="2" id="KW-1185">Reference proteome</keyword>
<proteinExistence type="predicted"/>
<sequence>MSTVLSPMSKLNIYVYARNVTPGVNYLFYTGARASTHTRNLRLLAFHHHYHRNHHLKTITEREEMNTVLQLDGPNVIIYTKRLS</sequence>
<dbReference type="EMBL" id="ML120528">
    <property type="protein sequence ID" value="RPA90387.1"/>
    <property type="molecule type" value="Genomic_DNA"/>
</dbReference>
<reference evidence="1 2" key="1">
    <citation type="journal article" date="2018" name="Nat. Ecol. Evol.">
        <title>Pezizomycetes genomes reveal the molecular basis of ectomycorrhizal truffle lifestyle.</title>
        <authorList>
            <person name="Murat C."/>
            <person name="Payen T."/>
            <person name="Noel B."/>
            <person name="Kuo A."/>
            <person name="Morin E."/>
            <person name="Chen J."/>
            <person name="Kohler A."/>
            <person name="Krizsan K."/>
            <person name="Balestrini R."/>
            <person name="Da Silva C."/>
            <person name="Montanini B."/>
            <person name="Hainaut M."/>
            <person name="Levati E."/>
            <person name="Barry K.W."/>
            <person name="Belfiori B."/>
            <person name="Cichocki N."/>
            <person name="Clum A."/>
            <person name="Dockter R.B."/>
            <person name="Fauchery L."/>
            <person name="Guy J."/>
            <person name="Iotti M."/>
            <person name="Le Tacon F."/>
            <person name="Lindquist E.A."/>
            <person name="Lipzen A."/>
            <person name="Malagnac F."/>
            <person name="Mello A."/>
            <person name="Molinier V."/>
            <person name="Miyauchi S."/>
            <person name="Poulain J."/>
            <person name="Riccioni C."/>
            <person name="Rubini A."/>
            <person name="Sitrit Y."/>
            <person name="Splivallo R."/>
            <person name="Traeger S."/>
            <person name="Wang M."/>
            <person name="Zifcakova L."/>
            <person name="Wipf D."/>
            <person name="Zambonelli A."/>
            <person name="Paolocci F."/>
            <person name="Nowrousian M."/>
            <person name="Ottonello S."/>
            <person name="Baldrian P."/>
            <person name="Spatafora J.W."/>
            <person name="Henrissat B."/>
            <person name="Nagy L.G."/>
            <person name="Aury J.M."/>
            <person name="Wincker P."/>
            <person name="Grigoriev I.V."/>
            <person name="Bonfante P."/>
            <person name="Martin F.M."/>
        </authorList>
    </citation>
    <scope>NUCLEOTIDE SEQUENCE [LARGE SCALE GENOMIC DNA]</scope>
    <source>
        <strain evidence="1 2">120613-1</strain>
    </source>
</reference>
<name>A0A3N4IZF3_9PEZI</name>
<dbReference type="AlphaFoldDB" id="A0A3N4IZF3"/>
<dbReference type="Proteomes" id="UP000276215">
    <property type="component" value="Unassembled WGS sequence"/>
</dbReference>
<gene>
    <name evidence="1" type="ORF">L873DRAFT_442836</name>
</gene>
<evidence type="ECO:0000313" key="1">
    <source>
        <dbReference type="EMBL" id="RPA90387.1"/>
    </source>
</evidence>
<accession>A0A3N4IZF3</accession>
<protein>
    <submittedName>
        <fullName evidence="1">Uncharacterized protein</fullName>
    </submittedName>
</protein>
<evidence type="ECO:0000313" key="2">
    <source>
        <dbReference type="Proteomes" id="UP000276215"/>
    </source>
</evidence>
<organism evidence="1 2">
    <name type="scientific">Choiromyces venosus 120613-1</name>
    <dbReference type="NCBI Taxonomy" id="1336337"/>
    <lineage>
        <taxon>Eukaryota</taxon>
        <taxon>Fungi</taxon>
        <taxon>Dikarya</taxon>
        <taxon>Ascomycota</taxon>
        <taxon>Pezizomycotina</taxon>
        <taxon>Pezizomycetes</taxon>
        <taxon>Pezizales</taxon>
        <taxon>Tuberaceae</taxon>
        <taxon>Choiromyces</taxon>
    </lineage>
</organism>